<feature type="compositionally biased region" description="Pro residues" evidence="7">
    <location>
        <begin position="196"/>
        <end position="212"/>
    </location>
</feature>
<keyword evidence="4 6" id="KW-0998">Cell outer membrane</keyword>
<name>A0A2N4UAA4_9BURK</name>
<gene>
    <name evidence="6" type="primary">lptE</name>
    <name evidence="8" type="ORF">CR159_01705</name>
</gene>
<keyword evidence="1 6" id="KW-0732">Signal</keyword>
<organism evidence="8 9">
    <name type="scientific">Pollutimonas subterranea</name>
    <dbReference type="NCBI Taxonomy" id="2045210"/>
    <lineage>
        <taxon>Bacteria</taxon>
        <taxon>Pseudomonadati</taxon>
        <taxon>Pseudomonadota</taxon>
        <taxon>Betaproteobacteria</taxon>
        <taxon>Burkholderiales</taxon>
        <taxon>Alcaligenaceae</taxon>
        <taxon>Pollutimonas</taxon>
    </lineage>
</organism>
<dbReference type="PROSITE" id="PS51257">
    <property type="entry name" value="PROKAR_LIPOPROTEIN"/>
    <property type="match status" value="1"/>
</dbReference>
<comment type="subunit">
    <text evidence="6">Component of the lipopolysaccharide transport and assembly complex. Interacts with LptD.</text>
</comment>
<evidence type="ECO:0000256" key="4">
    <source>
        <dbReference type="ARBA" id="ARBA00023237"/>
    </source>
</evidence>
<comment type="subcellular location">
    <subcellularLocation>
        <location evidence="6">Cell outer membrane</location>
        <topology evidence="6">Lipid-anchor</topology>
    </subcellularLocation>
</comment>
<evidence type="ECO:0000313" key="9">
    <source>
        <dbReference type="Proteomes" id="UP000234190"/>
    </source>
</evidence>
<comment type="caution">
    <text evidence="8">The sequence shown here is derived from an EMBL/GenBank/DDBJ whole genome shotgun (WGS) entry which is preliminary data.</text>
</comment>
<sequence>MHSAKPLLSPLNPVSLRHLGGIVCVTLCLVLAACGFKMKGVSPLPFTTLYTNIAENSAFGANIRRAIIASSPQTRFVSEPADAQARLIELANNQSLRELSLDAQGRVEEYELNLEFIFQLTDAKGHVILPPTTLRSTRELPYDDSVVQAKQGEITTVFQQMQQTMVDRVVRRLASPDVAEAFQEAKSLPGEEMPANAPPLPAPRTGPGPTPWGLPGFDPGTGIR</sequence>
<evidence type="ECO:0000256" key="6">
    <source>
        <dbReference type="HAMAP-Rule" id="MF_01186"/>
    </source>
</evidence>
<dbReference type="PANTHER" id="PTHR38098">
    <property type="entry name" value="LPS-ASSEMBLY LIPOPROTEIN LPTE"/>
    <property type="match status" value="1"/>
</dbReference>
<keyword evidence="9" id="KW-1185">Reference proteome</keyword>
<keyword evidence="3 6" id="KW-0564">Palmitate</keyword>
<dbReference type="HAMAP" id="MF_01186">
    <property type="entry name" value="LPS_assembly_LptE"/>
    <property type="match status" value="1"/>
</dbReference>
<dbReference type="PANTHER" id="PTHR38098:SF1">
    <property type="entry name" value="LPS-ASSEMBLY LIPOPROTEIN LPTE"/>
    <property type="match status" value="1"/>
</dbReference>
<dbReference type="EMBL" id="PDNW01000001">
    <property type="protein sequence ID" value="PLC51954.1"/>
    <property type="molecule type" value="Genomic_DNA"/>
</dbReference>
<evidence type="ECO:0000256" key="7">
    <source>
        <dbReference type="SAM" id="MobiDB-lite"/>
    </source>
</evidence>
<dbReference type="OrthoDB" id="5298094at2"/>
<evidence type="ECO:0000256" key="3">
    <source>
        <dbReference type="ARBA" id="ARBA00023139"/>
    </source>
</evidence>
<dbReference type="InterPro" id="IPR007485">
    <property type="entry name" value="LPS_assembly_LptE"/>
</dbReference>
<evidence type="ECO:0000256" key="5">
    <source>
        <dbReference type="ARBA" id="ARBA00023288"/>
    </source>
</evidence>
<keyword evidence="5 6" id="KW-0449">Lipoprotein</keyword>
<keyword evidence="2 6" id="KW-0472">Membrane</keyword>
<dbReference type="AlphaFoldDB" id="A0A2N4UAA4"/>
<reference evidence="8 9" key="1">
    <citation type="submission" date="2017-10" db="EMBL/GenBank/DDBJ databases">
        <title>Two draft genome sequences of Pusillimonas sp. strains isolated from a nitrate- and radionuclide-contaminated groundwater in Russia.</title>
        <authorList>
            <person name="Grouzdev D.S."/>
            <person name="Tourova T.P."/>
            <person name="Goeva M.A."/>
            <person name="Babich T.L."/>
            <person name="Sokolova D.S."/>
            <person name="Abdullin R."/>
            <person name="Poltaraus A.B."/>
            <person name="Toshchakov S.V."/>
            <person name="Nazina T.N."/>
        </authorList>
    </citation>
    <scope>NUCLEOTIDE SEQUENCE [LARGE SCALE GENOMIC DNA]</scope>
    <source>
        <strain evidence="8 9">JR1/69-3-13</strain>
    </source>
</reference>
<evidence type="ECO:0000256" key="1">
    <source>
        <dbReference type="ARBA" id="ARBA00022729"/>
    </source>
</evidence>
<dbReference type="Gene3D" id="3.30.160.150">
    <property type="entry name" value="Lipoprotein like domain"/>
    <property type="match status" value="1"/>
</dbReference>
<accession>A0A2N4UAA4</accession>
<protein>
    <recommendedName>
        <fullName evidence="6">LPS-assembly lipoprotein LptE</fullName>
    </recommendedName>
</protein>
<dbReference type="RefSeq" id="WP_102072253.1">
    <property type="nucleotide sequence ID" value="NZ_PDNW01000001.1"/>
</dbReference>
<evidence type="ECO:0000256" key="2">
    <source>
        <dbReference type="ARBA" id="ARBA00023136"/>
    </source>
</evidence>
<feature type="region of interest" description="Disordered" evidence="7">
    <location>
        <begin position="187"/>
        <end position="224"/>
    </location>
</feature>
<dbReference type="GO" id="GO:0015920">
    <property type="term" value="P:lipopolysaccharide transport"/>
    <property type="evidence" value="ECO:0007669"/>
    <property type="project" value="TreeGrafter"/>
</dbReference>
<proteinExistence type="inferred from homology"/>
<comment type="similarity">
    <text evidence="6">Belongs to the LptE lipoprotein family.</text>
</comment>
<evidence type="ECO:0000313" key="8">
    <source>
        <dbReference type="EMBL" id="PLC51954.1"/>
    </source>
</evidence>
<dbReference type="GO" id="GO:0043165">
    <property type="term" value="P:Gram-negative-bacterium-type cell outer membrane assembly"/>
    <property type="evidence" value="ECO:0007669"/>
    <property type="project" value="UniProtKB-UniRule"/>
</dbReference>
<dbReference type="GO" id="GO:1990351">
    <property type="term" value="C:transporter complex"/>
    <property type="evidence" value="ECO:0007669"/>
    <property type="project" value="TreeGrafter"/>
</dbReference>
<dbReference type="Pfam" id="PF04390">
    <property type="entry name" value="LptE"/>
    <property type="match status" value="1"/>
</dbReference>
<dbReference type="Proteomes" id="UP000234190">
    <property type="component" value="Unassembled WGS sequence"/>
</dbReference>
<dbReference type="GO" id="GO:0001530">
    <property type="term" value="F:lipopolysaccharide binding"/>
    <property type="evidence" value="ECO:0007669"/>
    <property type="project" value="TreeGrafter"/>
</dbReference>
<comment type="function">
    <text evidence="6">Together with LptD, is involved in the assembly of lipopolysaccharide (LPS) at the surface of the outer membrane. Required for the proper assembly of LptD. Binds LPS and may serve as the LPS recognition site at the outer membrane.</text>
</comment>
<dbReference type="GO" id="GO:0009279">
    <property type="term" value="C:cell outer membrane"/>
    <property type="evidence" value="ECO:0007669"/>
    <property type="project" value="UniProtKB-SubCell"/>
</dbReference>